<reference evidence="2 3" key="1">
    <citation type="submission" date="2019-07" db="EMBL/GenBank/DDBJ databases">
        <authorList>
            <person name="Park M."/>
        </authorList>
    </citation>
    <scope>NUCLEOTIDE SEQUENCE [LARGE SCALE GENOMIC DNA]</scope>
    <source>
        <strain evidence="2 3">KCTC32445</strain>
    </source>
</reference>
<evidence type="ECO:0000313" key="3">
    <source>
        <dbReference type="Proteomes" id="UP000320160"/>
    </source>
</evidence>
<dbReference type="Proteomes" id="UP000320160">
    <property type="component" value="Unassembled WGS sequence"/>
</dbReference>
<dbReference type="GO" id="GO:0043565">
    <property type="term" value="F:sequence-specific DNA binding"/>
    <property type="evidence" value="ECO:0007669"/>
    <property type="project" value="InterPro"/>
</dbReference>
<dbReference type="Pfam" id="PF20240">
    <property type="entry name" value="DUF6597"/>
    <property type="match status" value="1"/>
</dbReference>
<organism evidence="2 3">
    <name type="scientific">Sphingorhabdus contaminans</name>
    <dbReference type="NCBI Taxonomy" id="1343899"/>
    <lineage>
        <taxon>Bacteria</taxon>
        <taxon>Pseudomonadati</taxon>
        <taxon>Pseudomonadota</taxon>
        <taxon>Alphaproteobacteria</taxon>
        <taxon>Sphingomonadales</taxon>
        <taxon>Sphingomonadaceae</taxon>
        <taxon>Sphingorhabdus</taxon>
    </lineage>
</organism>
<protein>
    <submittedName>
        <fullName evidence="2">AraC family transcriptional regulator</fullName>
    </submittedName>
</protein>
<dbReference type="InterPro" id="IPR046532">
    <property type="entry name" value="DUF6597"/>
</dbReference>
<sequence>MGRTAYGTAATYRIFPNMNYEIFFNFGDHCVNTSVGKALRPLRTATVFGPKTSCYQHRVGTYTDWFLVQLTPLGARALLGCPFAALINADANLEEVLPDSNKLVDELLKAGDFPARLQIFEHWAWNRLRHVDTGGRARALSALHSKMRALPFGAVDHFARKLDLGQRQFRNILRDEIGLAPKELLGLFRIEQAWTTLYLTGSIGEASALYADHAHFTREFNRFTGMTPIGYKRLKFSGDTILNGFNEALQT</sequence>
<dbReference type="GO" id="GO:0003700">
    <property type="term" value="F:DNA-binding transcription factor activity"/>
    <property type="evidence" value="ECO:0007669"/>
    <property type="project" value="InterPro"/>
</dbReference>
<dbReference type="Pfam" id="PF12833">
    <property type="entry name" value="HTH_18"/>
    <property type="match status" value="1"/>
</dbReference>
<dbReference type="PROSITE" id="PS01124">
    <property type="entry name" value="HTH_ARAC_FAMILY_2"/>
    <property type="match status" value="1"/>
</dbReference>
<dbReference type="Gene3D" id="1.10.10.60">
    <property type="entry name" value="Homeodomain-like"/>
    <property type="match status" value="1"/>
</dbReference>
<dbReference type="EMBL" id="VKKU01000002">
    <property type="protein sequence ID" value="TSB01364.1"/>
    <property type="molecule type" value="Genomic_DNA"/>
</dbReference>
<accession>A0A553W9J2</accession>
<comment type="caution">
    <text evidence="2">The sequence shown here is derived from an EMBL/GenBank/DDBJ whole genome shotgun (WGS) entry which is preliminary data.</text>
</comment>
<name>A0A553W9J2_9SPHN</name>
<gene>
    <name evidence="2" type="ORF">FOM92_09125</name>
</gene>
<evidence type="ECO:0000313" key="2">
    <source>
        <dbReference type="EMBL" id="TSB01364.1"/>
    </source>
</evidence>
<feature type="domain" description="HTH araC/xylS-type" evidence="1">
    <location>
        <begin position="137"/>
        <end position="234"/>
    </location>
</feature>
<evidence type="ECO:0000259" key="1">
    <source>
        <dbReference type="PROSITE" id="PS01124"/>
    </source>
</evidence>
<keyword evidence="3" id="KW-1185">Reference proteome</keyword>
<dbReference type="SMART" id="SM00342">
    <property type="entry name" value="HTH_ARAC"/>
    <property type="match status" value="1"/>
</dbReference>
<dbReference type="InterPro" id="IPR018060">
    <property type="entry name" value="HTH_AraC"/>
</dbReference>
<proteinExistence type="predicted"/>
<dbReference type="OrthoDB" id="2559672at2"/>
<dbReference type="AlphaFoldDB" id="A0A553W9J2"/>